<dbReference type="Proteomes" id="UP000285430">
    <property type="component" value="Unassembled WGS sequence"/>
</dbReference>
<organism evidence="2 3">
    <name type="scientific">Aphanomyces astaci</name>
    <name type="common">Crayfish plague agent</name>
    <dbReference type="NCBI Taxonomy" id="112090"/>
    <lineage>
        <taxon>Eukaryota</taxon>
        <taxon>Sar</taxon>
        <taxon>Stramenopiles</taxon>
        <taxon>Oomycota</taxon>
        <taxon>Saprolegniomycetes</taxon>
        <taxon>Saprolegniales</taxon>
        <taxon>Verrucalvaceae</taxon>
        <taxon>Aphanomyces</taxon>
    </lineage>
</organism>
<comment type="caution">
    <text evidence="2">The sequence shown here is derived from an EMBL/GenBank/DDBJ whole genome shotgun (WGS) entry which is preliminary data.</text>
</comment>
<protein>
    <submittedName>
        <fullName evidence="2">Uncharacterized protein</fullName>
    </submittedName>
</protein>
<evidence type="ECO:0000313" key="2">
    <source>
        <dbReference type="EMBL" id="RHZ17966.1"/>
    </source>
</evidence>
<dbReference type="AlphaFoldDB" id="A0A418ERU5"/>
<evidence type="ECO:0000256" key="1">
    <source>
        <dbReference type="SAM" id="MobiDB-lite"/>
    </source>
</evidence>
<proteinExistence type="predicted"/>
<feature type="compositionally biased region" description="Basic residues" evidence="1">
    <location>
        <begin position="12"/>
        <end position="21"/>
    </location>
</feature>
<dbReference type="VEuPathDB" id="FungiDB:H257_14144"/>
<accession>A0A418ERU5</accession>
<gene>
    <name evidence="2" type="ORF">DYB37_013458</name>
</gene>
<feature type="region of interest" description="Disordered" evidence="1">
    <location>
        <begin position="1"/>
        <end position="29"/>
    </location>
</feature>
<evidence type="ECO:0000313" key="3">
    <source>
        <dbReference type="Proteomes" id="UP000285430"/>
    </source>
</evidence>
<dbReference type="EMBL" id="QUTH01003665">
    <property type="protein sequence ID" value="RHZ17966.1"/>
    <property type="molecule type" value="Genomic_DNA"/>
</dbReference>
<reference evidence="2 3" key="1">
    <citation type="submission" date="2018-08" db="EMBL/GenBank/DDBJ databases">
        <title>Aphanomyces genome sequencing and annotation.</title>
        <authorList>
            <person name="Minardi D."/>
            <person name="Oidtmann B."/>
            <person name="Van Der Giezen M."/>
            <person name="Studholme D.J."/>
        </authorList>
    </citation>
    <scope>NUCLEOTIDE SEQUENCE [LARGE SCALE GENOMIC DNA]</scope>
    <source>
        <strain evidence="2 3">Da</strain>
    </source>
</reference>
<sequence>MESAYTELASKRASRDRRRAQKQLSLSAKQNERAGAGMLDVVMKNKFLLAKEDMKSTGAACLKITRRNATKSIICGLRYFFGLIRDYSSLILLRHDAPTFAPVMSVKS</sequence>
<name>A0A418ERU5_APHAT</name>